<gene>
    <name evidence="2" type="ORF">ACFQ07_22545</name>
</gene>
<dbReference type="InterPro" id="IPR029068">
    <property type="entry name" value="Glyas_Bleomycin-R_OHBP_Dase"/>
</dbReference>
<dbReference type="Proteomes" id="UP001597083">
    <property type="component" value="Unassembled WGS sequence"/>
</dbReference>
<reference evidence="3" key="1">
    <citation type="journal article" date="2019" name="Int. J. Syst. Evol. Microbiol.">
        <title>The Global Catalogue of Microorganisms (GCM) 10K type strain sequencing project: providing services to taxonomists for standard genome sequencing and annotation.</title>
        <authorList>
            <consortium name="The Broad Institute Genomics Platform"/>
            <consortium name="The Broad Institute Genome Sequencing Center for Infectious Disease"/>
            <person name="Wu L."/>
            <person name="Ma J."/>
        </authorList>
    </citation>
    <scope>NUCLEOTIDE SEQUENCE [LARGE SCALE GENOMIC DNA]</scope>
    <source>
        <strain evidence="3">JCM 31696</strain>
    </source>
</reference>
<keyword evidence="3" id="KW-1185">Reference proteome</keyword>
<comment type="caution">
    <text evidence="2">The sequence shown here is derived from an EMBL/GenBank/DDBJ whole genome shotgun (WGS) entry which is preliminary data.</text>
</comment>
<evidence type="ECO:0000313" key="3">
    <source>
        <dbReference type="Proteomes" id="UP001597083"/>
    </source>
</evidence>
<dbReference type="PANTHER" id="PTHR34109:SF1">
    <property type="entry name" value="VOC DOMAIN-CONTAINING PROTEIN"/>
    <property type="match status" value="1"/>
</dbReference>
<proteinExistence type="predicted"/>
<organism evidence="2 3">
    <name type="scientific">Actinomadura adrarensis</name>
    <dbReference type="NCBI Taxonomy" id="1819600"/>
    <lineage>
        <taxon>Bacteria</taxon>
        <taxon>Bacillati</taxon>
        <taxon>Actinomycetota</taxon>
        <taxon>Actinomycetes</taxon>
        <taxon>Streptosporangiales</taxon>
        <taxon>Thermomonosporaceae</taxon>
        <taxon>Actinomadura</taxon>
    </lineage>
</organism>
<protein>
    <submittedName>
        <fullName evidence="2">VOC family protein</fullName>
    </submittedName>
</protein>
<dbReference type="EMBL" id="JBHTIR010003332">
    <property type="protein sequence ID" value="MFD0855038.1"/>
    <property type="molecule type" value="Genomic_DNA"/>
</dbReference>
<sequence length="120" mass="13418">MPDTTRRTFYPLVPYSDPVKALDWLQRAFGFEPGEIAKDENGTIVHAEMGFDTGIIMFGKPDAPRAQVYVAIDDPDAHHDRAKAAGAEIISELADQDYGSRDYAAKDLEGNIWYFGTYRS</sequence>
<accession>A0ABW3CKX2</accession>
<evidence type="ECO:0000313" key="2">
    <source>
        <dbReference type="EMBL" id="MFD0855038.1"/>
    </source>
</evidence>
<dbReference type="InterPro" id="IPR037523">
    <property type="entry name" value="VOC_core"/>
</dbReference>
<dbReference type="PROSITE" id="PS51819">
    <property type="entry name" value="VOC"/>
    <property type="match status" value="1"/>
</dbReference>
<dbReference type="PANTHER" id="PTHR34109">
    <property type="entry name" value="BNAUNNG04460D PROTEIN-RELATED"/>
    <property type="match status" value="1"/>
</dbReference>
<dbReference type="SUPFAM" id="SSF54593">
    <property type="entry name" value="Glyoxalase/Bleomycin resistance protein/Dihydroxybiphenyl dioxygenase"/>
    <property type="match status" value="1"/>
</dbReference>
<dbReference type="Gene3D" id="3.30.720.120">
    <property type="match status" value="1"/>
</dbReference>
<dbReference type="Pfam" id="PF00903">
    <property type="entry name" value="Glyoxalase"/>
    <property type="match status" value="1"/>
</dbReference>
<dbReference type="Gene3D" id="3.30.720.110">
    <property type="match status" value="1"/>
</dbReference>
<name>A0ABW3CKX2_9ACTN</name>
<dbReference type="InterPro" id="IPR004360">
    <property type="entry name" value="Glyas_Fos-R_dOase_dom"/>
</dbReference>
<evidence type="ECO:0000259" key="1">
    <source>
        <dbReference type="PROSITE" id="PS51819"/>
    </source>
</evidence>
<feature type="domain" description="VOC" evidence="1">
    <location>
        <begin position="7"/>
        <end position="118"/>
    </location>
</feature>